<dbReference type="InterPro" id="IPR017871">
    <property type="entry name" value="ABC_transporter-like_CS"/>
</dbReference>
<evidence type="ECO:0000256" key="9">
    <source>
        <dbReference type="ARBA" id="ARBA00049985"/>
    </source>
</evidence>
<reference evidence="11 12" key="1">
    <citation type="journal article" date="2019" name="Int. J. Syst. Evol. Microbiol.">
        <title>The Global Catalogue of Microorganisms (GCM) 10K type strain sequencing project: providing services to taxonomists for standard genome sequencing and annotation.</title>
        <authorList>
            <consortium name="The Broad Institute Genomics Platform"/>
            <consortium name="The Broad Institute Genome Sequencing Center for Infectious Disease"/>
            <person name="Wu L."/>
            <person name="Ma J."/>
        </authorList>
    </citation>
    <scope>NUCLEOTIDE SEQUENCE [LARGE SCALE GENOMIC DNA]</scope>
    <source>
        <strain evidence="11 12">JCM 13004</strain>
    </source>
</reference>
<dbReference type="InterPro" id="IPR003439">
    <property type="entry name" value="ABC_transporter-like_ATP-bd"/>
</dbReference>
<dbReference type="PANTHER" id="PTHR42711:SF19">
    <property type="entry name" value="DOXORUBICIN RESISTANCE ATP-BINDING PROTEIN DRRA"/>
    <property type="match status" value="1"/>
</dbReference>
<evidence type="ECO:0000256" key="7">
    <source>
        <dbReference type="ARBA" id="ARBA00023136"/>
    </source>
</evidence>
<comment type="caution">
    <text evidence="11">The sequence shown here is derived from an EMBL/GenBank/DDBJ whole genome shotgun (WGS) entry which is preliminary data.</text>
</comment>
<dbReference type="Gene3D" id="3.40.50.300">
    <property type="entry name" value="P-loop containing nucleotide triphosphate hydrolases"/>
    <property type="match status" value="1"/>
</dbReference>
<dbReference type="SMART" id="SM00382">
    <property type="entry name" value="AAA"/>
    <property type="match status" value="1"/>
</dbReference>
<keyword evidence="7" id="KW-0472">Membrane</keyword>
<evidence type="ECO:0000256" key="1">
    <source>
        <dbReference type="ARBA" id="ARBA00004413"/>
    </source>
</evidence>
<gene>
    <name evidence="11" type="ORF">GCM10009665_29330</name>
</gene>
<evidence type="ECO:0000256" key="6">
    <source>
        <dbReference type="ARBA" id="ARBA00022967"/>
    </source>
</evidence>
<dbReference type="InterPro" id="IPR050763">
    <property type="entry name" value="ABC_transporter_ATP-binding"/>
</dbReference>
<dbReference type="Proteomes" id="UP001500037">
    <property type="component" value="Unassembled WGS sequence"/>
</dbReference>
<dbReference type="RefSeq" id="WP_344441972.1">
    <property type="nucleotide sequence ID" value="NZ_BAAALF010000042.1"/>
</dbReference>
<keyword evidence="2" id="KW-0813">Transport</keyword>
<proteinExistence type="inferred from homology"/>
<dbReference type="InterPro" id="IPR003593">
    <property type="entry name" value="AAA+_ATPase"/>
</dbReference>
<evidence type="ECO:0000259" key="10">
    <source>
        <dbReference type="PROSITE" id="PS50893"/>
    </source>
</evidence>
<name>A0ABN1W656_9ACTN</name>
<comment type="subcellular location">
    <subcellularLocation>
        <location evidence="1">Cell membrane</location>
        <topology evidence="1">Peripheral membrane protein</topology>
        <orientation evidence="1">Cytoplasmic side</orientation>
    </subcellularLocation>
</comment>
<dbReference type="Pfam" id="PF00005">
    <property type="entry name" value="ABC_tran"/>
    <property type="match status" value="1"/>
</dbReference>
<evidence type="ECO:0000256" key="2">
    <source>
        <dbReference type="ARBA" id="ARBA00022448"/>
    </source>
</evidence>
<comment type="similarity">
    <text evidence="9">Belongs to the ABC transporter superfamily. Drug exporter-1 (DrugE1) (TC 3.A.1.105) family.</text>
</comment>
<keyword evidence="3" id="KW-1003">Cell membrane</keyword>
<evidence type="ECO:0000313" key="11">
    <source>
        <dbReference type="EMBL" id="GAA1237311.1"/>
    </source>
</evidence>
<dbReference type="PROSITE" id="PS50893">
    <property type="entry name" value="ABC_TRANSPORTER_2"/>
    <property type="match status" value="1"/>
</dbReference>
<dbReference type="InterPro" id="IPR005894">
    <property type="entry name" value="DrrA"/>
</dbReference>
<keyword evidence="12" id="KW-1185">Reference proteome</keyword>
<dbReference type="EMBL" id="BAAALF010000042">
    <property type="protein sequence ID" value="GAA1237311.1"/>
    <property type="molecule type" value="Genomic_DNA"/>
</dbReference>
<keyword evidence="5 11" id="KW-0067">ATP-binding</keyword>
<dbReference type="NCBIfam" id="TIGR01188">
    <property type="entry name" value="drrA"/>
    <property type="match status" value="1"/>
</dbReference>
<evidence type="ECO:0000256" key="8">
    <source>
        <dbReference type="ARBA" id="ARBA00023251"/>
    </source>
</evidence>
<accession>A0ABN1W656</accession>
<dbReference type="GO" id="GO:0005524">
    <property type="term" value="F:ATP binding"/>
    <property type="evidence" value="ECO:0007669"/>
    <property type="project" value="UniProtKB-KW"/>
</dbReference>
<dbReference type="PANTHER" id="PTHR42711">
    <property type="entry name" value="ABC TRANSPORTER ATP-BINDING PROTEIN"/>
    <property type="match status" value="1"/>
</dbReference>
<dbReference type="PROSITE" id="PS00211">
    <property type="entry name" value="ABC_TRANSPORTER_1"/>
    <property type="match status" value="1"/>
</dbReference>
<feature type="domain" description="ABC transporter" evidence="10">
    <location>
        <begin position="8"/>
        <end position="238"/>
    </location>
</feature>
<evidence type="ECO:0000313" key="12">
    <source>
        <dbReference type="Proteomes" id="UP001500037"/>
    </source>
</evidence>
<keyword evidence="8" id="KW-0046">Antibiotic resistance</keyword>
<evidence type="ECO:0000256" key="5">
    <source>
        <dbReference type="ARBA" id="ARBA00022840"/>
    </source>
</evidence>
<keyword evidence="4" id="KW-0547">Nucleotide-binding</keyword>
<keyword evidence="6" id="KW-1278">Translocase</keyword>
<dbReference type="InterPro" id="IPR027417">
    <property type="entry name" value="P-loop_NTPase"/>
</dbReference>
<evidence type="ECO:0000256" key="3">
    <source>
        <dbReference type="ARBA" id="ARBA00022475"/>
    </source>
</evidence>
<evidence type="ECO:0000256" key="4">
    <source>
        <dbReference type="ARBA" id="ARBA00022741"/>
    </source>
</evidence>
<dbReference type="SUPFAM" id="SSF52540">
    <property type="entry name" value="P-loop containing nucleoside triphosphate hydrolases"/>
    <property type="match status" value="1"/>
</dbReference>
<sequence length="327" mass="34020">MSRDQLAISAQNLGKRYGRTQALDGLDLAVPAGTVYGLLGPNGAGKTTAVRILATLAAPDRGTARVAGFDVVREAEQVRRSIGLAGQHAAVDEGLTGRDNLRLVGRFHHLGAREARRRAADLLERFGLAPVADRLVRTYSGGQRRRLDLVACLVTRPTVLFLDEPTTGLDPRSRGEIWDAVRELAGGGTAVLLTTQYLDEADRLADHGLVLGRGRAVADGPPDRLKASIGARVEVADGGAGELAPAAGVLAALTGGEPVADPDRLRVGDVSRPGCETSLPQLVRALDAAGVAARDVALRTPTLDDVFLALTGTEHAPGAGAVEEVAA</sequence>
<organism evidence="11 12">
    <name type="scientific">Kitasatospora nipponensis</name>
    <dbReference type="NCBI Taxonomy" id="258049"/>
    <lineage>
        <taxon>Bacteria</taxon>
        <taxon>Bacillati</taxon>
        <taxon>Actinomycetota</taxon>
        <taxon>Actinomycetes</taxon>
        <taxon>Kitasatosporales</taxon>
        <taxon>Streptomycetaceae</taxon>
        <taxon>Kitasatospora</taxon>
    </lineage>
</organism>
<protein>
    <submittedName>
        <fullName evidence="11">Daunorubicin resistance protein DrrA family ABC transporter ATP-binding protein</fullName>
    </submittedName>
</protein>